<evidence type="ECO:0000256" key="2">
    <source>
        <dbReference type="ARBA" id="ARBA00023169"/>
    </source>
</evidence>
<reference evidence="4 5" key="1">
    <citation type="journal article" date="2015" name="Genome Announc.">
        <title>Complete genome sequence of Martelella endophytica YC6887, which has antifungal activity associated with a halophyte.</title>
        <authorList>
            <person name="Khan A."/>
            <person name="Khan H."/>
            <person name="Chung E.J."/>
            <person name="Hossain M.T."/>
            <person name="Chung Y.R."/>
        </authorList>
    </citation>
    <scope>NUCLEOTIDE SEQUENCE [LARGE SCALE GENOMIC DNA]</scope>
    <source>
        <strain evidence="4">YC6887</strain>
    </source>
</reference>
<name>A0A0D5LTL8_MAREN</name>
<feature type="domain" description="Bacterial sugar transferase" evidence="3">
    <location>
        <begin position="263"/>
        <end position="450"/>
    </location>
</feature>
<dbReference type="NCBIfam" id="TIGR00696">
    <property type="entry name" value="wecG_tagA_cpsF"/>
    <property type="match status" value="1"/>
</dbReference>
<dbReference type="AlphaFoldDB" id="A0A0D5LTL8"/>
<sequence length="456" mass="50161">MMEGHMAAFNTISLFGLPIVSATQREAIAGMFATRDEKRTAAFLNAHCMNTHKDDASYRWAISKADYLLPDGSGMKLAAKLQKKSFEANLNGTDLFVPLCEEAAHRGRSIYFFGSREGVAEEAANRACELAPGLKIAGTRHGYFEKESEASIIAEINRSGADIVLVALGVPMQDVWIARNRHKLEAGLVMGVGAQFDFWSGRVTRAPLVFRKAGCEWVWRLMMEPKRMAKRYLVGNARFVVNAYREARAVRAGASAAARVPGKRLLDIAVASSALIMLSPLMASTALAVAATSRGPVFFRQTRVGENGKPFTMYKFRSMYRDAEARRAALLATSDREGICFKSRKDPRITTVGRIMRKLSIDELPQLFNVLKGNMSIVGPRPALPQEVAAYAPEAMSRLAAKPGITGLWQVSGRAEIGFERMLHMDNAYIRSRSIVLDLTIIALTVRAVFSGRGAY</sequence>
<dbReference type="GO" id="GO:0000271">
    <property type="term" value="P:polysaccharide biosynthetic process"/>
    <property type="evidence" value="ECO:0007669"/>
    <property type="project" value="UniProtKB-KW"/>
</dbReference>
<dbReference type="Proteomes" id="UP000032611">
    <property type="component" value="Chromosome"/>
</dbReference>
<keyword evidence="4" id="KW-0808">Transferase</keyword>
<dbReference type="CDD" id="cd06533">
    <property type="entry name" value="Glyco_transf_WecG_TagA"/>
    <property type="match status" value="1"/>
</dbReference>
<dbReference type="KEGG" id="mey:TM49_19295"/>
<dbReference type="PANTHER" id="PTHR30576">
    <property type="entry name" value="COLANIC BIOSYNTHESIS UDP-GLUCOSE LIPID CARRIER TRANSFERASE"/>
    <property type="match status" value="1"/>
</dbReference>
<dbReference type="InterPro" id="IPR003362">
    <property type="entry name" value="Bact_transf"/>
</dbReference>
<protein>
    <submittedName>
        <fullName evidence="4">UDP-phosphate galactose phosphotransferase</fullName>
    </submittedName>
</protein>
<organism evidence="4 5">
    <name type="scientific">Martelella endophytica</name>
    <dbReference type="NCBI Taxonomy" id="1486262"/>
    <lineage>
        <taxon>Bacteria</taxon>
        <taxon>Pseudomonadati</taxon>
        <taxon>Pseudomonadota</taxon>
        <taxon>Alphaproteobacteria</taxon>
        <taxon>Hyphomicrobiales</taxon>
        <taxon>Aurantimonadaceae</taxon>
        <taxon>Martelella</taxon>
    </lineage>
</organism>
<evidence type="ECO:0000313" key="4">
    <source>
        <dbReference type="EMBL" id="AJY47325.1"/>
    </source>
</evidence>
<evidence type="ECO:0000256" key="1">
    <source>
        <dbReference type="ARBA" id="ARBA00006464"/>
    </source>
</evidence>
<dbReference type="EMBL" id="CP010803">
    <property type="protein sequence ID" value="AJY47325.1"/>
    <property type="molecule type" value="Genomic_DNA"/>
</dbReference>
<proteinExistence type="inferred from homology"/>
<evidence type="ECO:0000313" key="5">
    <source>
        <dbReference type="Proteomes" id="UP000032611"/>
    </source>
</evidence>
<keyword evidence="2" id="KW-0270">Exopolysaccharide synthesis</keyword>
<accession>A0A0D5LTL8</accession>
<dbReference type="OrthoDB" id="9771846at2"/>
<dbReference type="HOGENOM" id="CLU_024920_5_0_5"/>
<gene>
    <name evidence="4" type="ORF">TM49_19295</name>
</gene>
<evidence type="ECO:0000259" key="3">
    <source>
        <dbReference type="Pfam" id="PF02397"/>
    </source>
</evidence>
<dbReference type="Pfam" id="PF03808">
    <property type="entry name" value="Glyco_tran_WecG"/>
    <property type="match status" value="1"/>
</dbReference>
<dbReference type="Pfam" id="PF02397">
    <property type="entry name" value="Bac_transf"/>
    <property type="match status" value="1"/>
</dbReference>
<dbReference type="PANTHER" id="PTHR30576:SF10">
    <property type="entry name" value="SLL5057 PROTEIN"/>
    <property type="match status" value="1"/>
</dbReference>
<comment type="similarity">
    <text evidence="1">Belongs to the bacterial sugar transferase family.</text>
</comment>
<dbReference type="GO" id="GO:0016780">
    <property type="term" value="F:phosphotransferase activity, for other substituted phosphate groups"/>
    <property type="evidence" value="ECO:0007669"/>
    <property type="project" value="TreeGrafter"/>
</dbReference>
<dbReference type="InterPro" id="IPR004629">
    <property type="entry name" value="WecG_TagA_CpsF"/>
</dbReference>
<keyword evidence="5" id="KW-1185">Reference proteome</keyword>
<dbReference type="PATRIC" id="fig|1486262.3.peg.3993"/>
<dbReference type="STRING" id="1486262.TM49_19295"/>